<evidence type="ECO:0000256" key="1">
    <source>
        <dbReference type="ARBA" id="ARBA00022598"/>
    </source>
</evidence>
<dbReference type="PRINTS" id="PR00982">
    <property type="entry name" value="TRNASYNTHLYS"/>
</dbReference>
<protein>
    <recommendedName>
        <fullName evidence="6">Aminoacyl-transfer RNA synthetases class-II family profile domain-containing protein</fullName>
    </recommendedName>
</protein>
<dbReference type="AlphaFoldDB" id="X1H3Z2"/>
<dbReference type="Pfam" id="PF01336">
    <property type="entry name" value="tRNA_anti-codon"/>
    <property type="match status" value="1"/>
</dbReference>
<dbReference type="GO" id="GO:0005524">
    <property type="term" value="F:ATP binding"/>
    <property type="evidence" value="ECO:0007669"/>
    <property type="project" value="UniProtKB-KW"/>
</dbReference>
<dbReference type="InterPro" id="IPR047089">
    <property type="entry name" value="Asp-tRNA-ligase_1_N"/>
</dbReference>
<dbReference type="InterPro" id="IPR004524">
    <property type="entry name" value="Asp-tRNA-ligase_1"/>
</dbReference>
<evidence type="ECO:0000256" key="4">
    <source>
        <dbReference type="ARBA" id="ARBA00022917"/>
    </source>
</evidence>
<dbReference type="PROSITE" id="PS50862">
    <property type="entry name" value="AA_TRNA_LIGASE_II"/>
    <property type="match status" value="1"/>
</dbReference>
<evidence type="ECO:0000256" key="5">
    <source>
        <dbReference type="ARBA" id="ARBA00023146"/>
    </source>
</evidence>
<dbReference type="InterPro" id="IPR006195">
    <property type="entry name" value="aa-tRNA-synth_II"/>
</dbReference>
<dbReference type="InterPro" id="IPR045864">
    <property type="entry name" value="aa-tRNA-synth_II/BPL/LPL"/>
</dbReference>
<name>X1H3Z2_9ZZZZ</name>
<comment type="caution">
    <text evidence="7">The sequence shown here is derived from an EMBL/GenBank/DDBJ whole genome shotgun (WGS) entry which is preliminary data.</text>
</comment>
<feature type="domain" description="Aminoacyl-transfer RNA synthetases class-II family profile" evidence="6">
    <location>
        <begin position="140"/>
        <end position="256"/>
    </location>
</feature>
<feature type="non-terminal residue" evidence="7">
    <location>
        <position position="256"/>
    </location>
</feature>
<dbReference type="NCBIfam" id="TIGR00459">
    <property type="entry name" value="aspS_bact"/>
    <property type="match status" value="1"/>
</dbReference>
<dbReference type="InterPro" id="IPR018149">
    <property type="entry name" value="Lys-tRNA-synth_II_C"/>
</dbReference>
<dbReference type="GO" id="GO:0003676">
    <property type="term" value="F:nucleic acid binding"/>
    <property type="evidence" value="ECO:0007669"/>
    <property type="project" value="InterPro"/>
</dbReference>
<dbReference type="InterPro" id="IPR004365">
    <property type="entry name" value="NA-bd_OB_tRNA"/>
</dbReference>
<evidence type="ECO:0000256" key="3">
    <source>
        <dbReference type="ARBA" id="ARBA00022840"/>
    </source>
</evidence>
<dbReference type="Gene3D" id="3.30.930.10">
    <property type="entry name" value="Bira Bifunctional Protein, Domain 2"/>
    <property type="match status" value="1"/>
</dbReference>
<dbReference type="EMBL" id="BARU01034553">
    <property type="protein sequence ID" value="GAH64901.1"/>
    <property type="molecule type" value="Genomic_DNA"/>
</dbReference>
<evidence type="ECO:0000313" key="7">
    <source>
        <dbReference type="EMBL" id="GAH64901.1"/>
    </source>
</evidence>
<dbReference type="CDD" id="cd04317">
    <property type="entry name" value="EcAspRS_like_N"/>
    <property type="match status" value="1"/>
</dbReference>
<organism evidence="7">
    <name type="scientific">marine sediment metagenome</name>
    <dbReference type="NCBI Taxonomy" id="412755"/>
    <lineage>
        <taxon>unclassified sequences</taxon>
        <taxon>metagenomes</taxon>
        <taxon>ecological metagenomes</taxon>
    </lineage>
</organism>
<dbReference type="GO" id="GO:0005737">
    <property type="term" value="C:cytoplasm"/>
    <property type="evidence" value="ECO:0007669"/>
    <property type="project" value="InterPro"/>
</dbReference>
<keyword evidence="5" id="KW-0030">Aminoacyl-tRNA synthetase</keyword>
<dbReference type="GO" id="GO:0004824">
    <property type="term" value="F:lysine-tRNA ligase activity"/>
    <property type="evidence" value="ECO:0007669"/>
    <property type="project" value="InterPro"/>
</dbReference>
<feature type="non-terminal residue" evidence="7">
    <location>
        <position position="1"/>
    </location>
</feature>
<dbReference type="InterPro" id="IPR004364">
    <property type="entry name" value="Aa-tRNA-synt_II"/>
</dbReference>
<dbReference type="PANTHER" id="PTHR22594:SF5">
    <property type="entry name" value="ASPARTATE--TRNA LIGASE, MITOCHONDRIAL"/>
    <property type="match status" value="1"/>
</dbReference>
<dbReference type="InterPro" id="IPR012340">
    <property type="entry name" value="NA-bd_OB-fold"/>
</dbReference>
<keyword evidence="2" id="KW-0547">Nucleotide-binding</keyword>
<evidence type="ECO:0000256" key="2">
    <source>
        <dbReference type="ARBA" id="ARBA00022741"/>
    </source>
</evidence>
<dbReference type="SUPFAM" id="SSF55681">
    <property type="entry name" value="Class II aaRS and biotin synthetases"/>
    <property type="match status" value="1"/>
</dbReference>
<keyword evidence="1" id="KW-0436">Ligase</keyword>
<dbReference type="Gene3D" id="2.40.50.140">
    <property type="entry name" value="Nucleic acid-binding proteins"/>
    <property type="match status" value="1"/>
</dbReference>
<reference evidence="7" key="1">
    <citation type="journal article" date="2014" name="Front. Microbiol.">
        <title>High frequency of phylogenetically diverse reductive dehalogenase-homologous genes in deep subseafloor sedimentary metagenomes.</title>
        <authorList>
            <person name="Kawai M."/>
            <person name="Futagami T."/>
            <person name="Toyoda A."/>
            <person name="Takaki Y."/>
            <person name="Nishi S."/>
            <person name="Hori S."/>
            <person name="Arai W."/>
            <person name="Tsubouchi T."/>
            <person name="Morono Y."/>
            <person name="Uchiyama I."/>
            <person name="Ito T."/>
            <person name="Fujiyama A."/>
            <person name="Inagaki F."/>
            <person name="Takami H."/>
        </authorList>
    </citation>
    <scope>NUCLEOTIDE SEQUENCE</scope>
    <source>
        <strain evidence="7">Expedition CK06-06</strain>
    </source>
</reference>
<gene>
    <name evidence="7" type="ORF">S03H2_54216</name>
</gene>
<dbReference type="GO" id="GO:0006430">
    <property type="term" value="P:lysyl-tRNA aminoacylation"/>
    <property type="evidence" value="ECO:0007669"/>
    <property type="project" value="InterPro"/>
</dbReference>
<keyword evidence="4" id="KW-0648">Protein biosynthesis</keyword>
<dbReference type="SUPFAM" id="SSF50249">
    <property type="entry name" value="Nucleic acid-binding proteins"/>
    <property type="match status" value="1"/>
</dbReference>
<proteinExistence type="predicted"/>
<dbReference type="PANTHER" id="PTHR22594">
    <property type="entry name" value="ASPARTYL/LYSYL-TRNA SYNTHETASE"/>
    <property type="match status" value="1"/>
</dbReference>
<evidence type="ECO:0000259" key="6">
    <source>
        <dbReference type="PROSITE" id="PS50862"/>
    </source>
</evidence>
<accession>X1H3Z2</accession>
<keyword evidence="3" id="KW-0067">ATP-binding</keyword>
<dbReference type="Pfam" id="PF00152">
    <property type="entry name" value="tRNA-synt_2"/>
    <property type="match status" value="1"/>
</dbReference>
<dbReference type="GO" id="GO:0006422">
    <property type="term" value="P:aspartyl-tRNA aminoacylation"/>
    <property type="evidence" value="ECO:0007669"/>
    <property type="project" value="TreeGrafter"/>
</dbReference>
<sequence>HSCGELRKKDVGAKVTLAGWVDRRRDHGGLIFIDLRDRQGIVQVVFNPETSGLCHKIASEMRNEYVVRVSGEVAPRPPGTENPKLPTGEIEVIAQNTDILNPSKTPPFYINEDITVDENLRLKCRYLDLRRDQMKGNLLLRHRVVKFIRDFLDSRGFIEVETPILIKSTPEGARDYLVPSRLHPGKFYALPQSPQQLKQLLMVAGVEKYFQIARCFRDEDTRADRQPEFTQLDLEMSFINEEDILSLVEELFTSMV</sequence>
<dbReference type="GO" id="GO:0004815">
    <property type="term" value="F:aspartate-tRNA ligase activity"/>
    <property type="evidence" value="ECO:0007669"/>
    <property type="project" value="TreeGrafter"/>
</dbReference>